<proteinExistence type="predicted"/>
<dbReference type="RefSeq" id="WP_115938295.1">
    <property type="nucleotide sequence ID" value="NZ_QRDW01000011.1"/>
</dbReference>
<dbReference type="EMBL" id="QRDW01000011">
    <property type="protein sequence ID" value="RED45757.1"/>
    <property type="molecule type" value="Genomic_DNA"/>
</dbReference>
<gene>
    <name evidence="1" type="ORF">DFP90_1114</name>
</gene>
<dbReference type="OrthoDB" id="8420594at2"/>
<dbReference type="AlphaFoldDB" id="A0A3D9H8F3"/>
<evidence type="ECO:0000313" key="1">
    <source>
        <dbReference type="EMBL" id="RED45757.1"/>
    </source>
</evidence>
<evidence type="ECO:0000313" key="2">
    <source>
        <dbReference type="Proteomes" id="UP000256845"/>
    </source>
</evidence>
<reference evidence="1 2" key="1">
    <citation type="submission" date="2018-07" db="EMBL/GenBank/DDBJ databases">
        <title>Genomic Encyclopedia of Type Strains, Phase III (KMG-III): the genomes of soil and plant-associated and newly described type strains.</title>
        <authorList>
            <person name="Whitman W."/>
        </authorList>
    </citation>
    <scope>NUCLEOTIDE SEQUENCE [LARGE SCALE GENOMIC DNA]</scope>
    <source>
        <strain evidence="1 2">CECT 8488</strain>
    </source>
</reference>
<comment type="caution">
    <text evidence="1">The sequence shown here is derived from an EMBL/GenBank/DDBJ whole genome shotgun (WGS) entry which is preliminary data.</text>
</comment>
<organism evidence="1 2">
    <name type="scientific">Aestuariispira insulae</name>
    <dbReference type="NCBI Taxonomy" id="1461337"/>
    <lineage>
        <taxon>Bacteria</taxon>
        <taxon>Pseudomonadati</taxon>
        <taxon>Pseudomonadota</taxon>
        <taxon>Alphaproteobacteria</taxon>
        <taxon>Rhodospirillales</taxon>
        <taxon>Kiloniellaceae</taxon>
        <taxon>Aestuariispira</taxon>
    </lineage>
</organism>
<sequence length="62" mass="7078">MTMINTDPNIIGPDDFYQELIDLHRDLSDEQSARVNAKLILLLANHIGDREILKEAMRLATD</sequence>
<dbReference type="InterPro" id="IPR021233">
    <property type="entry name" value="DUF2783"/>
</dbReference>
<keyword evidence="2" id="KW-1185">Reference proteome</keyword>
<accession>A0A3D9H8F3</accession>
<dbReference type="Proteomes" id="UP000256845">
    <property type="component" value="Unassembled WGS sequence"/>
</dbReference>
<protein>
    <submittedName>
        <fullName evidence="1">Uncharacterized protein DUF2783</fullName>
    </submittedName>
</protein>
<dbReference type="Pfam" id="PF10932">
    <property type="entry name" value="DUF2783"/>
    <property type="match status" value="1"/>
</dbReference>
<name>A0A3D9H8F3_9PROT</name>